<sequence>MDAYNCRRPLKLHELLEELDSDEIPVPPDGLIIFTPENANDDVTDCDSGDEELTTINNLPGSQLRNDVELVFDNATELPQDSVNSSLPEEDSDDDNIPLALFLSKEKLPHQLEKRISAHWIQGDLYQHPDCTYWKTQFGPKMTQSPMEIFNLFFDDEVINLVTEYTNIYAGQRNLLNDITQNEIRCFIGVLVLSGYVLVPKRYMYWENRDDSHNAMVEFTAQQRFEPEEIIKLPTRKLLNFVKATELFRVQEKTEGGHKGLTCPRD</sequence>
<dbReference type="RefSeq" id="XP_050505355.1">
    <property type="nucleotide sequence ID" value="XM_050649398.1"/>
</dbReference>
<dbReference type="InterPro" id="IPR052638">
    <property type="entry name" value="PiggyBac_TE-derived"/>
</dbReference>
<evidence type="ECO:0000259" key="1">
    <source>
        <dbReference type="Pfam" id="PF13843"/>
    </source>
</evidence>
<dbReference type="InterPro" id="IPR029526">
    <property type="entry name" value="PGBD"/>
</dbReference>
<dbReference type="PANTHER" id="PTHR47055">
    <property type="entry name" value="DDE_TNP_1_7 DOMAIN-CONTAINING PROTEIN"/>
    <property type="match status" value="1"/>
</dbReference>
<dbReference type="Proteomes" id="UP001652700">
    <property type="component" value="Unplaced"/>
</dbReference>
<accession>A0ABM5K586</accession>
<protein>
    <recommendedName>
        <fullName evidence="1">PiggyBac transposable element-derived protein domain-containing protein</fullName>
    </recommendedName>
</protein>
<dbReference type="PANTHER" id="PTHR47055:SF3">
    <property type="entry name" value="PHORBOL-ESTER_DAG-TYPE DOMAIN-CONTAINING PROTEIN"/>
    <property type="match status" value="1"/>
</dbReference>
<evidence type="ECO:0000313" key="3">
    <source>
        <dbReference type="Proteomes" id="UP001652700"/>
    </source>
</evidence>
<evidence type="ECO:0000313" key="2">
    <source>
        <dbReference type="EnsemblMetazoa" id="XP_050505355.1"/>
    </source>
</evidence>
<proteinExistence type="predicted"/>
<reference evidence="2" key="1">
    <citation type="submission" date="2025-05" db="UniProtKB">
        <authorList>
            <consortium name="EnsemblMetazoa"/>
        </authorList>
    </citation>
    <scope>IDENTIFICATION</scope>
</reference>
<dbReference type="GeneID" id="126883735"/>
<feature type="domain" description="PiggyBac transposable element-derived protein" evidence="1">
    <location>
        <begin position="145"/>
        <end position="226"/>
    </location>
</feature>
<keyword evidence="3" id="KW-1185">Reference proteome</keyword>
<organism evidence="2 3">
    <name type="scientific">Diabrotica virgifera virgifera</name>
    <name type="common">western corn rootworm</name>
    <dbReference type="NCBI Taxonomy" id="50390"/>
    <lineage>
        <taxon>Eukaryota</taxon>
        <taxon>Metazoa</taxon>
        <taxon>Ecdysozoa</taxon>
        <taxon>Arthropoda</taxon>
        <taxon>Hexapoda</taxon>
        <taxon>Insecta</taxon>
        <taxon>Pterygota</taxon>
        <taxon>Neoptera</taxon>
        <taxon>Endopterygota</taxon>
        <taxon>Coleoptera</taxon>
        <taxon>Polyphaga</taxon>
        <taxon>Cucujiformia</taxon>
        <taxon>Chrysomeloidea</taxon>
        <taxon>Chrysomelidae</taxon>
        <taxon>Galerucinae</taxon>
        <taxon>Diabroticina</taxon>
        <taxon>Diabroticites</taxon>
        <taxon>Diabrotica</taxon>
    </lineage>
</organism>
<name>A0ABM5K586_DIAVI</name>
<dbReference type="EnsemblMetazoa" id="XM_050649398.1">
    <property type="protein sequence ID" value="XP_050505355.1"/>
    <property type="gene ID" value="LOC126883735"/>
</dbReference>
<dbReference type="Pfam" id="PF13843">
    <property type="entry name" value="DDE_Tnp_1_7"/>
    <property type="match status" value="1"/>
</dbReference>